<dbReference type="Proteomes" id="UP000229600">
    <property type="component" value="Unassembled WGS sequence"/>
</dbReference>
<feature type="signal peptide" evidence="1">
    <location>
        <begin position="1"/>
        <end position="23"/>
    </location>
</feature>
<keyword evidence="1" id="KW-0732">Signal</keyword>
<proteinExistence type="predicted"/>
<dbReference type="EMBL" id="PCWN01000011">
    <property type="protein sequence ID" value="PIR03579.1"/>
    <property type="molecule type" value="Genomic_DNA"/>
</dbReference>
<name>A0A2H0N3U8_9BACT</name>
<accession>A0A2H0N3U8</accession>
<evidence type="ECO:0000313" key="4">
    <source>
        <dbReference type="Proteomes" id="UP000229600"/>
    </source>
</evidence>
<evidence type="ECO:0000256" key="1">
    <source>
        <dbReference type="SAM" id="SignalP"/>
    </source>
</evidence>
<dbReference type="InterPro" id="IPR003961">
    <property type="entry name" value="FN3_dom"/>
</dbReference>
<reference evidence="3 4" key="1">
    <citation type="submission" date="2017-09" db="EMBL/GenBank/DDBJ databases">
        <title>Depth-based differentiation of microbial function through sediment-hosted aquifers and enrichment of novel symbionts in the deep terrestrial subsurface.</title>
        <authorList>
            <person name="Probst A.J."/>
            <person name="Ladd B."/>
            <person name="Jarett J.K."/>
            <person name="Geller-Mcgrath D.E."/>
            <person name="Sieber C.M."/>
            <person name="Emerson J.B."/>
            <person name="Anantharaman K."/>
            <person name="Thomas B.C."/>
            <person name="Malmstrom R."/>
            <person name="Stieglmeier M."/>
            <person name="Klingl A."/>
            <person name="Woyke T."/>
            <person name="Ryan C.M."/>
            <person name="Banfield J.F."/>
        </authorList>
    </citation>
    <scope>NUCLEOTIDE SEQUENCE [LARGE SCALE GENOMIC DNA]</scope>
    <source>
        <strain evidence="3">CG11_big_fil_rev_8_21_14_0_20_39_34</strain>
    </source>
</reference>
<dbReference type="InterPro" id="IPR036116">
    <property type="entry name" value="FN3_sf"/>
</dbReference>
<gene>
    <name evidence="3" type="ORF">COV59_05310</name>
</gene>
<dbReference type="PROSITE" id="PS50853">
    <property type="entry name" value="FN3"/>
    <property type="match status" value="1"/>
</dbReference>
<dbReference type="InterPro" id="IPR013783">
    <property type="entry name" value="Ig-like_fold"/>
</dbReference>
<comment type="caution">
    <text evidence="3">The sequence shown here is derived from an EMBL/GenBank/DDBJ whole genome shotgun (WGS) entry which is preliminary data.</text>
</comment>
<sequence>MKSVFSFFLLITSLLLFPSLVRAQTATIPERVLLSVGASSSIAEPRQQVYFVAKTQNFQNLKKIDLYVGDQLANSCTDTNVCGFLGGPYDNYPDKNFTYYAVGYEYSGLINETGRKTINIQKEKIPEASLDLFAIAQNAPKIITPGNNEILEVSPRAVRLSWRRIENANGYEVEHAYASGEDVHFANPVYFSVNQNSIYLQDYLYGYGAFRYRVRAIFQNGTFGNWSGYQYYTLHSPYYGKSSESNITITPSTFTPLEGERIKVVAKIKNRKIVNTIKIYFNGELKMHCVNSANCEADIGPFYGNSGRQLKISAEYSSEKESGSAQNEILVGKTIAKSPAITYPEKYGHDFAKNRPSIMWGSVKLALMYQLDVDCLSCKGLEKNDSDADYSTKDTTITLSNVSTQRESYRVRIRAVYPSEDGRSYYSPWSDFVYFVYGDNGEVNPHNVDAPFFQPSLKLVDEERKIAITSDKLVVKENGYITLTAETVDKKPAQKIVISVNKKAEKTCTNSSICVLTLKDFESFSDEYVLYSAHLYTETGFNNWTGYKKFKVAFSSTHAEKSSFGSEQESKPSTLTLPNILRPTNYDTLKNYPRVVYLAWSEVDAASSYEVEVYCKTCNLTEWDWKKKYFSRSVNFSLPALEKDDMYAVRVRGVSADQVDPWSSFSYFYYETKVGGNDDRFVLPRGSEVKKDITPVLDDTPLTISPKSDEVLKGKNLKPQFVWGPVYNAVKYEISVFCKSCTSNFELEYNTWHFSSEEPYFSMPEPLRKNGVYVIQVRAVLKDGAYSPWSKQRFFQYEN</sequence>
<feature type="chain" id="PRO_5013910307" description="Fibronectin type-III domain-containing protein" evidence="1">
    <location>
        <begin position="24"/>
        <end position="799"/>
    </location>
</feature>
<evidence type="ECO:0000313" key="3">
    <source>
        <dbReference type="EMBL" id="PIR03579.1"/>
    </source>
</evidence>
<feature type="domain" description="Fibronectin type-III" evidence="2">
    <location>
        <begin position="144"/>
        <end position="237"/>
    </location>
</feature>
<dbReference type="Gene3D" id="2.60.40.10">
    <property type="entry name" value="Immunoglobulins"/>
    <property type="match status" value="2"/>
</dbReference>
<evidence type="ECO:0000259" key="2">
    <source>
        <dbReference type="PROSITE" id="PS50853"/>
    </source>
</evidence>
<organism evidence="3 4">
    <name type="scientific">Candidatus Magasanikbacteria bacterium CG11_big_fil_rev_8_21_14_0_20_39_34</name>
    <dbReference type="NCBI Taxonomy" id="1974653"/>
    <lineage>
        <taxon>Bacteria</taxon>
        <taxon>Candidatus Magasanikiibacteriota</taxon>
    </lineage>
</organism>
<dbReference type="AlphaFoldDB" id="A0A2H0N3U8"/>
<dbReference type="SUPFAM" id="SSF49265">
    <property type="entry name" value="Fibronectin type III"/>
    <property type="match status" value="2"/>
</dbReference>
<protein>
    <recommendedName>
        <fullName evidence="2">Fibronectin type-III domain-containing protein</fullName>
    </recommendedName>
</protein>